<dbReference type="Gene3D" id="1.10.510.10">
    <property type="entry name" value="Transferase(Phosphotransferase) domain 1"/>
    <property type="match status" value="1"/>
</dbReference>
<evidence type="ECO:0000313" key="4">
    <source>
        <dbReference type="Proteomes" id="UP001396898"/>
    </source>
</evidence>
<dbReference type="Pfam" id="PF00069">
    <property type="entry name" value="Pkinase"/>
    <property type="match status" value="1"/>
</dbReference>
<feature type="domain" description="Protein kinase" evidence="2">
    <location>
        <begin position="204"/>
        <end position="557"/>
    </location>
</feature>
<feature type="compositionally biased region" description="Polar residues" evidence="1">
    <location>
        <begin position="759"/>
        <end position="768"/>
    </location>
</feature>
<dbReference type="SUPFAM" id="SSF56112">
    <property type="entry name" value="Protein kinase-like (PK-like)"/>
    <property type="match status" value="1"/>
</dbReference>
<organism evidence="3 4">
    <name type="scientific">Apiospora marii</name>
    <dbReference type="NCBI Taxonomy" id="335849"/>
    <lineage>
        <taxon>Eukaryota</taxon>
        <taxon>Fungi</taxon>
        <taxon>Dikarya</taxon>
        <taxon>Ascomycota</taxon>
        <taxon>Pezizomycotina</taxon>
        <taxon>Sordariomycetes</taxon>
        <taxon>Xylariomycetidae</taxon>
        <taxon>Amphisphaeriales</taxon>
        <taxon>Apiosporaceae</taxon>
        <taxon>Apiospora</taxon>
    </lineage>
</organism>
<gene>
    <name evidence="3" type="ORF">PG991_012940</name>
</gene>
<keyword evidence="4" id="KW-1185">Reference proteome</keyword>
<dbReference type="PROSITE" id="PS50011">
    <property type="entry name" value="PROTEIN_KINASE_DOM"/>
    <property type="match status" value="1"/>
</dbReference>
<feature type="region of interest" description="Disordered" evidence="1">
    <location>
        <begin position="583"/>
        <end position="659"/>
    </location>
</feature>
<name>A0ABR1RBC4_9PEZI</name>
<feature type="region of interest" description="Disordered" evidence="1">
    <location>
        <begin position="676"/>
        <end position="774"/>
    </location>
</feature>
<proteinExistence type="predicted"/>
<feature type="compositionally biased region" description="Polar residues" evidence="1">
    <location>
        <begin position="599"/>
        <end position="608"/>
    </location>
</feature>
<dbReference type="Proteomes" id="UP001396898">
    <property type="component" value="Unassembled WGS sequence"/>
</dbReference>
<evidence type="ECO:0000256" key="1">
    <source>
        <dbReference type="SAM" id="MobiDB-lite"/>
    </source>
</evidence>
<dbReference type="EMBL" id="JAQQWI010000017">
    <property type="protein sequence ID" value="KAK8006643.1"/>
    <property type="molecule type" value="Genomic_DNA"/>
</dbReference>
<feature type="compositionally biased region" description="Basic and acidic residues" evidence="1">
    <location>
        <begin position="710"/>
        <end position="724"/>
    </location>
</feature>
<dbReference type="InterPro" id="IPR000719">
    <property type="entry name" value="Prot_kinase_dom"/>
</dbReference>
<evidence type="ECO:0000313" key="3">
    <source>
        <dbReference type="EMBL" id="KAK8006643.1"/>
    </source>
</evidence>
<comment type="caution">
    <text evidence="3">The sequence shown here is derived from an EMBL/GenBank/DDBJ whole genome shotgun (WGS) entry which is preliminary data.</text>
</comment>
<reference evidence="3 4" key="1">
    <citation type="submission" date="2023-01" db="EMBL/GenBank/DDBJ databases">
        <title>Analysis of 21 Apiospora genomes using comparative genomics revels a genus with tremendous synthesis potential of carbohydrate active enzymes and secondary metabolites.</title>
        <authorList>
            <person name="Sorensen T."/>
        </authorList>
    </citation>
    <scope>NUCLEOTIDE SEQUENCE [LARGE SCALE GENOMIC DNA]</scope>
    <source>
        <strain evidence="3 4">CBS 20057</strain>
    </source>
</reference>
<dbReference type="PANTHER" id="PTHR24359:SF1">
    <property type="entry name" value="INHIBITOR OF NUCLEAR FACTOR KAPPA-B KINASE EPSILON SUBUNIT HOMOLOG 1-RELATED"/>
    <property type="match status" value="1"/>
</dbReference>
<dbReference type="PANTHER" id="PTHR24359">
    <property type="entry name" value="SERINE/THREONINE-PROTEIN KINASE SBK1"/>
    <property type="match status" value="1"/>
</dbReference>
<evidence type="ECO:0000259" key="2">
    <source>
        <dbReference type="PROSITE" id="PS50011"/>
    </source>
</evidence>
<dbReference type="SUPFAM" id="SSF53300">
    <property type="entry name" value="vWA-like"/>
    <property type="match status" value="1"/>
</dbReference>
<dbReference type="InterPro" id="IPR036465">
    <property type="entry name" value="vWFA_dom_sf"/>
</dbReference>
<protein>
    <recommendedName>
        <fullName evidence="2">Protein kinase domain-containing protein</fullName>
    </recommendedName>
</protein>
<dbReference type="SMART" id="SM00220">
    <property type="entry name" value="S_TKc"/>
    <property type="match status" value="1"/>
</dbReference>
<accession>A0ABR1RBC4</accession>
<dbReference type="InterPro" id="IPR011009">
    <property type="entry name" value="Kinase-like_dom_sf"/>
</dbReference>
<sequence length="1003" mass="113454">MAERGQQARAAILEAFKSKLDVDWKYTACRFHSANSEGCVRANGDIGEGDIHCCTKSFYNTVEIVNWMRLKTGQSEQTNAVALLSAAQDNHRHMRNEPGRLKASDLGKGDRHCYIVFAILLNLDCGYLIHTFQRFNITDGALQNQRLPNLDALKEELQRYVSGVDMLVSKFDDARFMFQHVPIDLNMSAVYSDRGRGRWISPYCRRQLINNKGGTAQVWQVSMQDKILSPGLKERLRRSEFDDPEFGKCYSMALKTFTSENKDVFNREKQNYLAVDGLAGMVQYLGEYEIDEETHGQGVVRTSNLLLEFGDFDLEELFFSPKDPPSAFESIVGFWENLSKVAGAVEAIHNLKATREHGDTVNFHGWHADIKPDNILRVRGEFKLADLGFARFRMKDENGLEPRAGLMGLTETYETDRRRRTRRGGTATDYTQKIDIWSLGCVFSVAATWVVLGRQGVLVYEKLRQNAIMQLRESEAQSQPTAADAFHDGQQVLPAVAEWHEHLRASMRKSDTITSEILDLVDTKMLQRTPQKRLASRELMNRLGRCVADVKNTHAEQIEREEVLPLSDQIKAAVGQVEAEAEFLTNSDDEGDAERPDSKGQTVGNQLSGLLLADNSRQTTRRNKSELVRQAKRSMRVPRRDLAGTSSHSSSRMGKPSYAVARPAYDIPVIELRPDTILEDPELQDEEKRKASQRLDMVTNGDQYESPDLIPDKYPDGHPSDSRSLEGTSIPELDTSTRTVNTADLPGRSIINADGSSKIEPSSNQTPPRNVDRPYHMEEAYDDSYKITGSPTPPSRSGMTPRTSFRNEIVRPEVIRPPLSFQVNPQWPICVELESIKKRNRDFLERFKGKKDDYLSSFLVNRDIKFVIDNGGSMEPYWPAMRITLETLASKIGKLDKDGLDIEFTIGKSHNTSKTHVRKLLQKFDRAHEEALQPRAPSRTGTDMATILGQIFSEYLKDTSKAMTLIVLSDGLWEGTHSDEDVKTSIVEFLRRDAIEKKPANMR</sequence>